<comment type="caution">
    <text evidence="1">The sequence shown here is derived from an EMBL/GenBank/DDBJ whole genome shotgun (WGS) entry which is preliminary data.</text>
</comment>
<evidence type="ECO:0000313" key="2">
    <source>
        <dbReference type="Proteomes" id="UP000295606"/>
    </source>
</evidence>
<dbReference type="Proteomes" id="UP000295606">
    <property type="component" value="Unassembled WGS sequence"/>
</dbReference>
<dbReference type="AlphaFoldDB" id="A0A4R5KQC3"/>
<proteinExistence type="predicted"/>
<gene>
    <name evidence="1" type="ORF">E1N52_43345</name>
</gene>
<reference evidence="1 2" key="1">
    <citation type="submission" date="2019-03" db="EMBL/GenBank/DDBJ databases">
        <title>Paraburkholderia sp. isolated from native Mimosa gymnas in Guartela State Park, Brazil.</title>
        <authorList>
            <person name="Paulitsch F."/>
            <person name="Hungria M."/>
            <person name="Delamuta J.R.M."/>
            <person name="Ribeiro R.A."/>
            <person name="Dall'Agnol R."/>
            <person name="Silva J.S.B."/>
        </authorList>
    </citation>
    <scope>NUCLEOTIDE SEQUENCE [LARGE SCALE GENOMIC DNA]</scope>
    <source>
        <strain evidence="1 2">CNPSo 3008</strain>
    </source>
</reference>
<accession>A0A4R5KQC3</accession>
<dbReference type="EMBL" id="SMOD01000125">
    <property type="protein sequence ID" value="TDF97766.1"/>
    <property type="molecule type" value="Genomic_DNA"/>
</dbReference>
<sequence>MQEEQFLIRDRAYGVWHRPRSLSRYLGRRQANSLTMADLDSVLFVEYGYDNKLPLALVEVARDIGQEKPTGVIKELARMANLPAFVSLYTPSSQANPASPAWHDIEGLRVKRVWPRPEANWRSLTPSEWADALVQIRDWQLRKFASETAANDGQYSPL</sequence>
<dbReference type="OrthoDB" id="9090252at2"/>
<protein>
    <submittedName>
        <fullName evidence="1">Uncharacterized protein</fullName>
    </submittedName>
</protein>
<evidence type="ECO:0000313" key="1">
    <source>
        <dbReference type="EMBL" id="TDF97766.1"/>
    </source>
</evidence>
<name>A0A4R5KQC3_9BURK</name>
<dbReference type="RefSeq" id="WP_133191207.1">
    <property type="nucleotide sequence ID" value="NZ_SMOD01000125.1"/>
</dbReference>
<organism evidence="1 2">
    <name type="scientific">Paraburkholderia guartelaensis</name>
    <dbReference type="NCBI Taxonomy" id="2546446"/>
    <lineage>
        <taxon>Bacteria</taxon>
        <taxon>Pseudomonadati</taxon>
        <taxon>Pseudomonadota</taxon>
        <taxon>Betaproteobacteria</taxon>
        <taxon>Burkholderiales</taxon>
        <taxon>Burkholderiaceae</taxon>
        <taxon>Paraburkholderia</taxon>
    </lineage>
</organism>